<dbReference type="EMBL" id="MTYJ01000026">
    <property type="protein sequence ID" value="OQV21017.1"/>
    <property type="molecule type" value="Genomic_DNA"/>
</dbReference>
<name>A0A1W0X0J9_HYPEX</name>
<evidence type="ECO:0000256" key="1">
    <source>
        <dbReference type="SAM" id="MobiDB-lite"/>
    </source>
</evidence>
<organism evidence="2 3">
    <name type="scientific">Hypsibius exemplaris</name>
    <name type="common">Freshwater tardigrade</name>
    <dbReference type="NCBI Taxonomy" id="2072580"/>
    <lineage>
        <taxon>Eukaryota</taxon>
        <taxon>Metazoa</taxon>
        <taxon>Ecdysozoa</taxon>
        <taxon>Tardigrada</taxon>
        <taxon>Eutardigrada</taxon>
        <taxon>Parachela</taxon>
        <taxon>Hypsibioidea</taxon>
        <taxon>Hypsibiidae</taxon>
        <taxon>Hypsibius</taxon>
    </lineage>
</organism>
<sequence length="174" mass="19416">MSAPRGAYNGRSPRSVRGSRCGDRRPKEPQERCHVDACFDIICDMAKERGVTLFRVVAKSATSSTLACNLCPECFCAQKEERLFRRHVVHHFDEDGASDDWKCLFTWGPYGGCPFRAAGELELRRHQAFHGDSPRPEAASVLTSILPAQQLLLQFPRSDSHLVVNLCAARGTQI</sequence>
<feature type="region of interest" description="Disordered" evidence="1">
    <location>
        <begin position="1"/>
        <end position="28"/>
    </location>
</feature>
<dbReference type="OrthoDB" id="10525273at2759"/>
<evidence type="ECO:0000313" key="3">
    <source>
        <dbReference type="Proteomes" id="UP000192578"/>
    </source>
</evidence>
<dbReference type="AlphaFoldDB" id="A0A1W0X0J9"/>
<dbReference type="Proteomes" id="UP000192578">
    <property type="component" value="Unassembled WGS sequence"/>
</dbReference>
<keyword evidence="3" id="KW-1185">Reference proteome</keyword>
<proteinExistence type="predicted"/>
<reference evidence="3" key="1">
    <citation type="submission" date="2017-01" db="EMBL/GenBank/DDBJ databases">
        <title>Comparative genomics of anhydrobiosis in the tardigrade Hypsibius dujardini.</title>
        <authorList>
            <person name="Yoshida Y."/>
            <person name="Koutsovoulos G."/>
            <person name="Laetsch D."/>
            <person name="Stevens L."/>
            <person name="Kumar S."/>
            <person name="Horikawa D."/>
            <person name="Ishino K."/>
            <person name="Komine S."/>
            <person name="Tomita M."/>
            <person name="Blaxter M."/>
            <person name="Arakawa K."/>
        </authorList>
    </citation>
    <scope>NUCLEOTIDE SEQUENCE [LARGE SCALE GENOMIC DNA]</scope>
    <source>
        <strain evidence="3">Z151</strain>
    </source>
</reference>
<accession>A0A1W0X0J9</accession>
<gene>
    <name evidence="2" type="ORF">BV898_05090</name>
</gene>
<evidence type="ECO:0000313" key="2">
    <source>
        <dbReference type="EMBL" id="OQV21017.1"/>
    </source>
</evidence>
<protein>
    <submittedName>
        <fullName evidence="2">Uncharacterized protein</fullName>
    </submittedName>
</protein>
<comment type="caution">
    <text evidence="2">The sequence shown here is derived from an EMBL/GenBank/DDBJ whole genome shotgun (WGS) entry which is preliminary data.</text>
</comment>